<evidence type="ECO:0000256" key="9">
    <source>
        <dbReference type="ARBA" id="ARBA00023136"/>
    </source>
</evidence>
<dbReference type="Proteomes" id="UP000619761">
    <property type="component" value="Unassembled WGS sequence"/>
</dbReference>
<protein>
    <submittedName>
        <fullName evidence="12">Sulfate transporter CysZ</fullName>
    </submittedName>
</protein>
<comment type="caution">
    <text evidence="12">The sequence shown here is derived from an EMBL/GenBank/DDBJ whole genome shotgun (WGS) entry which is preliminary data.</text>
</comment>
<feature type="transmembrane region" description="Helical" evidence="11">
    <location>
        <begin position="138"/>
        <end position="157"/>
    </location>
</feature>
<keyword evidence="5" id="KW-0028">Amino-acid biosynthesis</keyword>
<evidence type="ECO:0000256" key="8">
    <source>
        <dbReference type="ARBA" id="ARBA00023032"/>
    </source>
</evidence>
<reference evidence="13" key="1">
    <citation type="journal article" date="2019" name="Int. J. Syst. Evol. Microbiol.">
        <title>The Global Catalogue of Microorganisms (GCM) 10K type strain sequencing project: providing services to taxonomists for standard genome sequencing and annotation.</title>
        <authorList>
            <consortium name="The Broad Institute Genomics Platform"/>
            <consortium name="The Broad Institute Genome Sequencing Center for Infectious Disease"/>
            <person name="Wu L."/>
            <person name="Ma J."/>
        </authorList>
    </citation>
    <scope>NUCLEOTIDE SEQUENCE [LARGE SCALE GENOMIC DNA]</scope>
    <source>
        <strain evidence="13">KCTC 32239</strain>
    </source>
</reference>
<evidence type="ECO:0000256" key="11">
    <source>
        <dbReference type="SAM" id="Phobius"/>
    </source>
</evidence>
<dbReference type="RefSeq" id="WP_189418138.1">
    <property type="nucleotide sequence ID" value="NZ_BMYZ01000001.1"/>
</dbReference>
<proteinExistence type="predicted"/>
<dbReference type="InterPro" id="IPR059112">
    <property type="entry name" value="CysZ/EI24"/>
</dbReference>
<keyword evidence="8" id="KW-0764">Sulfate transport</keyword>
<keyword evidence="9 11" id="KW-0472">Membrane</keyword>
<keyword evidence="13" id="KW-1185">Reference proteome</keyword>
<feature type="transmembrane region" description="Helical" evidence="11">
    <location>
        <begin position="29"/>
        <end position="52"/>
    </location>
</feature>
<dbReference type="Pfam" id="PF07264">
    <property type="entry name" value="EI24"/>
    <property type="match status" value="1"/>
</dbReference>
<sequence length="242" mass="27325">MQTQTQPVSILNCFTEGLSLIFSKGFRRFIFIPLLLNLLIFIALSSVALDYAQALFSNLETYLPHWLLWLKWLLWPLLVLITLIVYAYCFNLITTIIAAPFLGLLAEKIEAHITRNIPAEETLASLIPRTFKREFTKLIYFVPRSLAIGLIIFMLIFLPGANFLGVLIGGLWGSWCLALQFCDYAADNHQLPFTMVRQQLGQQKISSFMFGGLVLAGSMTPFLNIVITPLAVAAGTIYWTRK</sequence>
<evidence type="ECO:0000256" key="10">
    <source>
        <dbReference type="ARBA" id="ARBA00023192"/>
    </source>
</evidence>
<evidence type="ECO:0000313" key="12">
    <source>
        <dbReference type="EMBL" id="GGY75362.1"/>
    </source>
</evidence>
<evidence type="ECO:0000256" key="2">
    <source>
        <dbReference type="ARBA" id="ARBA00022448"/>
    </source>
</evidence>
<name>A0ABQ3B1R2_9GAMM</name>
<comment type="subcellular location">
    <subcellularLocation>
        <location evidence="1">Membrane</location>
        <topology evidence="1">Multi-pass membrane protein</topology>
    </subcellularLocation>
</comment>
<keyword evidence="3" id="KW-1003">Cell membrane</keyword>
<evidence type="ECO:0000256" key="5">
    <source>
        <dbReference type="ARBA" id="ARBA00022605"/>
    </source>
</evidence>
<keyword evidence="7 11" id="KW-1133">Transmembrane helix</keyword>
<evidence type="ECO:0000256" key="1">
    <source>
        <dbReference type="ARBA" id="ARBA00004141"/>
    </source>
</evidence>
<keyword evidence="2" id="KW-0813">Transport</keyword>
<evidence type="ECO:0000256" key="4">
    <source>
        <dbReference type="ARBA" id="ARBA00022519"/>
    </source>
</evidence>
<evidence type="ECO:0000256" key="3">
    <source>
        <dbReference type="ARBA" id="ARBA00022475"/>
    </source>
</evidence>
<gene>
    <name evidence="12" type="primary">cysZ</name>
    <name evidence="12" type="ORF">GCM10011613_21090</name>
</gene>
<dbReference type="PANTHER" id="PTHR37468">
    <property type="entry name" value="SULFATE TRANSPORTER CYSZ"/>
    <property type="match status" value="1"/>
</dbReference>
<keyword evidence="6 11" id="KW-0812">Transmembrane</keyword>
<feature type="transmembrane region" description="Helical" evidence="11">
    <location>
        <begin position="72"/>
        <end position="105"/>
    </location>
</feature>
<organism evidence="12 13">
    <name type="scientific">Cellvibrio zantedeschiae</name>
    <dbReference type="NCBI Taxonomy" id="1237077"/>
    <lineage>
        <taxon>Bacteria</taxon>
        <taxon>Pseudomonadati</taxon>
        <taxon>Pseudomonadota</taxon>
        <taxon>Gammaproteobacteria</taxon>
        <taxon>Cellvibrionales</taxon>
        <taxon>Cellvibrionaceae</taxon>
        <taxon>Cellvibrio</taxon>
    </lineage>
</organism>
<evidence type="ECO:0000313" key="13">
    <source>
        <dbReference type="Proteomes" id="UP000619761"/>
    </source>
</evidence>
<dbReference type="NCBIfam" id="NF003433">
    <property type="entry name" value="PRK04949.1"/>
    <property type="match status" value="1"/>
</dbReference>
<dbReference type="PANTHER" id="PTHR37468:SF1">
    <property type="entry name" value="SULFATE TRANSPORTER CYSZ"/>
    <property type="match status" value="1"/>
</dbReference>
<evidence type="ECO:0000256" key="7">
    <source>
        <dbReference type="ARBA" id="ARBA00022989"/>
    </source>
</evidence>
<evidence type="ECO:0000256" key="6">
    <source>
        <dbReference type="ARBA" id="ARBA00022692"/>
    </source>
</evidence>
<dbReference type="EMBL" id="BMYZ01000001">
    <property type="protein sequence ID" value="GGY75362.1"/>
    <property type="molecule type" value="Genomic_DNA"/>
</dbReference>
<keyword evidence="4" id="KW-0997">Cell inner membrane</keyword>
<keyword evidence="10" id="KW-0198">Cysteine biosynthesis</keyword>
<accession>A0ABQ3B1R2</accession>
<dbReference type="InterPro" id="IPR050480">
    <property type="entry name" value="CysZ-like"/>
</dbReference>
<feature type="transmembrane region" description="Helical" evidence="11">
    <location>
        <begin position="207"/>
        <end position="239"/>
    </location>
</feature>